<evidence type="ECO:0008006" key="4">
    <source>
        <dbReference type="Google" id="ProtNLM"/>
    </source>
</evidence>
<evidence type="ECO:0000313" key="2">
    <source>
        <dbReference type="EMBL" id="PUZ26121.1"/>
    </source>
</evidence>
<evidence type="ECO:0000313" key="3">
    <source>
        <dbReference type="Proteomes" id="UP000244450"/>
    </source>
</evidence>
<dbReference type="PANTHER" id="PTHR32114:SF2">
    <property type="entry name" value="ABC TRANSPORTER ABCH.3"/>
    <property type="match status" value="1"/>
</dbReference>
<dbReference type="Gene3D" id="3.40.50.300">
    <property type="entry name" value="P-loop containing nucleotide triphosphate hydrolases"/>
    <property type="match status" value="2"/>
</dbReference>
<evidence type="ECO:0000256" key="1">
    <source>
        <dbReference type="SAM" id="Coils"/>
    </source>
</evidence>
<protein>
    <recommendedName>
        <fullName evidence="4">Rad50/SbcC-type AAA domain-containing protein</fullName>
    </recommendedName>
</protein>
<dbReference type="OrthoDB" id="7029750at2"/>
<keyword evidence="1" id="KW-0175">Coiled coil</keyword>
<dbReference type="RefSeq" id="WP_108687958.1">
    <property type="nucleotide sequence ID" value="NZ_QCYK01000002.1"/>
</dbReference>
<dbReference type="InterPro" id="IPR027417">
    <property type="entry name" value="P-loop_NTPase"/>
</dbReference>
<dbReference type="EMBL" id="QCYK01000002">
    <property type="protein sequence ID" value="PUZ26121.1"/>
    <property type="molecule type" value="Genomic_DNA"/>
</dbReference>
<name>A0A2T7BIK3_9BACT</name>
<feature type="coiled-coil region" evidence="1">
    <location>
        <begin position="558"/>
        <end position="741"/>
    </location>
</feature>
<organism evidence="2 3">
    <name type="scientific">Chitinophaga parva</name>
    <dbReference type="NCBI Taxonomy" id="2169414"/>
    <lineage>
        <taxon>Bacteria</taxon>
        <taxon>Pseudomonadati</taxon>
        <taxon>Bacteroidota</taxon>
        <taxon>Chitinophagia</taxon>
        <taxon>Chitinophagales</taxon>
        <taxon>Chitinophagaceae</taxon>
        <taxon>Chitinophaga</taxon>
    </lineage>
</organism>
<dbReference type="Proteomes" id="UP000244450">
    <property type="component" value="Unassembled WGS sequence"/>
</dbReference>
<sequence>MKFKKVEISAFRIYDDAKDATFDFSINETTTADFISLYAPNGYGKTSFYDAVEWGMTNNIQRFWQNKSITNSAIDALKNQSDTQVKLWRNIHSKHPTYVKILGEGIEPINRQLKPHGNKKSDAEMDGGESLVNRTFRHVILSQEWISAFLREIDGNRRYEIFMDNPELKEVNSYYKNLKALLAYCQNNISIIGQKISEEEKRVSALESENVLDKINQQIDILIEKFKQSGLYKLTLATTREDVSKLKNLIAERLISFSDDSMIREKLEWLSVTKIGANDYVGIRTYFELEARNKIIVEAQRNIRGILAKFTETENKSNEIAALNKLLIEKETHKSNILTIISQYEEYLRVAGLLLSHEARSNVLLADINNKTIELDNLEIQEAKTKVELNRILAEINEANLTIAGLPERLLLIKKNEQDIVIQNEKITEIKTGLKPLESQVKTIDAEIEAFKKAIADLRNGTYSKMLIDDQDLASSTDAILINQEALVKSNERLTALNERIADQEKLKSELSAFVRQGLDIVNKDRNRNHCPLCEQAFNSHQQLAERIANNTTLDKILQDLFIDKNKLEQEVSRLVELIKSAMERLLLYFEEKIIDKRILLSTVSREVKSLKETNASYESTLETMQNDLRELMMQQLGLSHEAYEQELNSNLSSYKKKEEELNNLLKKQNQTQKILNDILAKSRDELKLLIQIIEALNQSEQYRAVLAWFQINFNTEEASIDILQNELVENELLIKEYFEKIGTLRVEQENITLELSAYDQQAEEKKLYNLVSEKERADAKMDGFRSLLKDKLDIESQFIDFKTLSATLDLKEQGFKLSQITNKSLLEEYSKIEKYADHINEFLRSENAKIQLQNLASEKEFLEQNVRSLLIKEVEKTKSFLQIKVKEFFFEDLINDLYQKIDPHPDFKEVHFSADFDADSPRLDVFVRDRMNKKADLIPNLYFSTAQINILSLSIFLASALNTPDYNCIFIDDPIQSMDSVNILSTIDLLRSLVLNYNKQIILSTHDETFFNLLKKKMPPGQFKSKFLELESVGRVKVEV</sequence>
<reference evidence="2 3" key="1">
    <citation type="submission" date="2018-04" db="EMBL/GenBank/DDBJ databases">
        <title>Chitinophaga fuyangensis sp. nov., isolated from soil in a chemical factory.</title>
        <authorList>
            <person name="Chen K."/>
        </authorList>
    </citation>
    <scope>NUCLEOTIDE SEQUENCE [LARGE SCALE GENOMIC DNA]</scope>
    <source>
        <strain evidence="2 3">LY-1</strain>
    </source>
</reference>
<feature type="coiled-coil region" evidence="1">
    <location>
        <begin position="846"/>
        <end position="873"/>
    </location>
</feature>
<keyword evidence="3" id="KW-1185">Reference proteome</keyword>
<feature type="coiled-coil region" evidence="1">
    <location>
        <begin position="368"/>
        <end position="395"/>
    </location>
</feature>
<dbReference type="SUPFAM" id="SSF52540">
    <property type="entry name" value="P-loop containing nucleoside triphosphate hydrolases"/>
    <property type="match status" value="1"/>
</dbReference>
<dbReference type="AlphaFoldDB" id="A0A2T7BIK3"/>
<accession>A0A2T7BIK3</accession>
<dbReference type="PANTHER" id="PTHR32114">
    <property type="entry name" value="ABC TRANSPORTER ABCH.3"/>
    <property type="match status" value="1"/>
</dbReference>
<proteinExistence type="predicted"/>
<gene>
    <name evidence="2" type="ORF">DCC81_17945</name>
</gene>
<comment type="caution">
    <text evidence="2">The sequence shown here is derived from an EMBL/GenBank/DDBJ whole genome shotgun (WGS) entry which is preliminary data.</text>
</comment>